<accession>A0A844QHV4</accession>
<dbReference type="PROSITE" id="PS51186">
    <property type="entry name" value="GNAT"/>
    <property type="match status" value="1"/>
</dbReference>
<dbReference type="AlphaFoldDB" id="A0A844QHV4"/>
<dbReference type="GO" id="GO:0016747">
    <property type="term" value="F:acyltransferase activity, transferring groups other than amino-acyl groups"/>
    <property type="evidence" value="ECO:0007669"/>
    <property type="project" value="InterPro"/>
</dbReference>
<comment type="caution">
    <text evidence="4">The sequence shown here is derived from an EMBL/GenBank/DDBJ whole genome shotgun (WGS) entry which is preliminary data.</text>
</comment>
<evidence type="ECO:0000256" key="1">
    <source>
        <dbReference type="ARBA" id="ARBA00022679"/>
    </source>
</evidence>
<reference evidence="4 5" key="1">
    <citation type="submission" date="2019-12" db="EMBL/GenBank/DDBJ databases">
        <title>Nitratireductor arenosus sp. nov., Isolated from sea sand, Jeju island, South Korea.</title>
        <authorList>
            <person name="Kim W."/>
        </authorList>
    </citation>
    <scope>NUCLEOTIDE SEQUENCE [LARGE SCALE GENOMIC DNA]</scope>
    <source>
        <strain evidence="4 5">CAU 1489</strain>
    </source>
</reference>
<feature type="domain" description="N-acetyltransferase" evidence="3">
    <location>
        <begin position="1"/>
        <end position="163"/>
    </location>
</feature>
<keyword evidence="1 4" id="KW-0808">Transferase</keyword>
<dbReference type="Pfam" id="PF00583">
    <property type="entry name" value="Acetyltransf_1"/>
    <property type="match status" value="1"/>
</dbReference>
<protein>
    <submittedName>
        <fullName evidence="4">GNAT family N-acetyltransferase</fullName>
    </submittedName>
</protein>
<evidence type="ECO:0000313" key="4">
    <source>
        <dbReference type="EMBL" id="MVA99062.1"/>
    </source>
</evidence>
<proteinExistence type="predicted"/>
<dbReference type="EMBL" id="WPHG01000004">
    <property type="protein sequence ID" value="MVA99062.1"/>
    <property type="molecule type" value="Genomic_DNA"/>
</dbReference>
<sequence length="163" mass="17774">MFVRTASERDLAAVRALLVETWHATYDPIYGVDRVTEITDDWHSPAALKGRLTQPRSEFILADDGQSLGGVAFASADENGRVVTLHQLYVLPAMQGRGIGGMLLDEIVASFPQARRLVLEVEEANFPAIAFYRAHGFTLVGRTENCGKDGSGIPALVYERALA</sequence>
<evidence type="ECO:0000259" key="3">
    <source>
        <dbReference type="PROSITE" id="PS51186"/>
    </source>
</evidence>
<dbReference type="InterPro" id="IPR000182">
    <property type="entry name" value="GNAT_dom"/>
</dbReference>
<keyword evidence="5" id="KW-1185">Reference proteome</keyword>
<dbReference type="Gene3D" id="3.40.630.30">
    <property type="match status" value="1"/>
</dbReference>
<dbReference type="RefSeq" id="WP_156714023.1">
    <property type="nucleotide sequence ID" value="NZ_WPHG01000004.1"/>
</dbReference>
<dbReference type="SUPFAM" id="SSF55729">
    <property type="entry name" value="Acyl-CoA N-acyltransferases (Nat)"/>
    <property type="match status" value="1"/>
</dbReference>
<dbReference type="Proteomes" id="UP000463224">
    <property type="component" value="Unassembled WGS sequence"/>
</dbReference>
<gene>
    <name evidence="4" type="ORF">GN330_17575</name>
</gene>
<keyword evidence="2" id="KW-0012">Acyltransferase</keyword>
<name>A0A844QHV4_9HYPH</name>
<dbReference type="PANTHER" id="PTHR43877:SF2">
    <property type="entry name" value="AMINOALKYLPHOSPHONATE N-ACETYLTRANSFERASE-RELATED"/>
    <property type="match status" value="1"/>
</dbReference>
<dbReference type="InterPro" id="IPR016181">
    <property type="entry name" value="Acyl_CoA_acyltransferase"/>
</dbReference>
<evidence type="ECO:0000256" key="2">
    <source>
        <dbReference type="ARBA" id="ARBA00023315"/>
    </source>
</evidence>
<organism evidence="4 5">
    <name type="scientific">Nitratireductor arenosus</name>
    <dbReference type="NCBI Taxonomy" id="2682096"/>
    <lineage>
        <taxon>Bacteria</taxon>
        <taxon>Pseudomonadati</taxon>
        <taxon>Pseudomonadota</taxon>
        <taxon>Alphaproteobacteria</taxon>
        <taxon>Hyphomicrobiales</taxon>
        <taxon>Phyllobacteriaceae</taxon>
        <taxon>Nitratireductor</taxon>
    </lineage>
</organism>
<evidence type="ECO:0000313" key="5">
    <source>
        <dbReference type="Proteomes" id="UP000463224"/>
    </source>
</evidence>
<dbReference type="CDD" id="cd04301">
    <property type="entry name" value="NAT_SF"/>
    <property type="match status" value="1"/>
</dbReference>
<dbReference type="PANTHER" id="PTHR43877">
    <property type="entry name" value="AMINOALKYLPHOSPHONATE N-ACETYLTRANSFERASE-RELATED-RELATED"/>
    <property type="match status" value="1"/>
</dbReference>
<dbReference type="InterPro" id="IPR050832">
    <property type="entry name" value="Bact_Acetyltransf"/>
</dbReference>